<evidence type="ECO:0000259" key="4">
    <source>
        <dbReference type="Pfam" id="PF07804"/>
    </source>
</evidence>
<gene>
    <name evidence="6" type="ORF">H8E41_13565</name>
</gene>
<dbReference type="PANTHER" id="PTHR37419:SF1">
    <property type="entry name" value="SERINE_THREONINE-PROTEIN KINASE TOXIN HIPA"/>
    <property type="match status" value="1"/>
</dbReference>
<dbReference type="InterPro" id="IPR052028">
    <property type="entry name" value="HipA_Ser/Thr_kinase"/>
</dbReference>
<comment type="caution">
    <text evidence="6">The sequence shown here is derived from an EMBL/GenBank/DDBJ whole genome shotgun (WGS) entry which is preliminary data.</text>
</comment>
<evidence type="ECO:0000313" key="6">
    <source>
        <dbReference type="EMBL" id="MBC8318926.1"/>
    </source>
</evidence>
<dbReference type="NCBIfam" id="TIGR03071">
    <property type="entry name" value="couple_hipA"/>
    <property type="match status" value="1"/>
</dbReference>
<evidence type="ECO:0000256" key="3">
    <source>
        <dbReference type="ARBA" id="ARBA00022777"/>
    </source>
</evidence>
<evidence type="ECO:0000259" key="5">
    <source>
        <dbReference type="Pfam" id="PF13657"/>
    </source>
</evidence>
<name>A0A8J6NFJ4_9BACT</name>
<dbReference type="Pfam" id="PF07804">
    <property type="entry name" value="HipA_C"/>
    <property type="match status" value="1"/>
</dbReference>
<keyword evidence="3" id="KW-0418">Kinase</keyword>
<evidence type="ECO:0000256" key="1">
    <source>
        <dbReference type="ARBA" id="ARBA00010164"/>
    </source>
</evidence>
<dbReference type="PANTHER" id="PTHR37419">
    <property type="entry name" value="SERINE/THREONINE-PROTEIN KINASE TOXIN HIPA"/>
    <property type="match status" value="1"/>
</dbReference>
<reference evidence="6 7" key="1">
    <citation type="submission" date="2020-08" db="EMBL/GenBank/DDBJ databases">
        <title>Bridging the membrane lipid divide: bacteria of the FCB group superphylum have the potential to synthesize archaeal ether lipids.</title>
        <authorList>
            <person name="Villanueva L."/>
            <person name="Von Meijenfeldt F.A.B."/>
            <person name="Westbye A.B."/>
            <person name="Yadav S."/>
            <person name="Hopmans E.C."/>
            <person name="Dutilh B.E."/>
            <person name="Sinninghe Damste J.S."/>
        </authorList>
    </citation>
    <scope>NUCLEOTIDE SEQUENCE [LARGE SCALE GENOMIC DNA]</scope>
    <source>
        <strain evidence="6">NIOZ-UU47</strain>
    </source>
</reference>
<dbReference type="InterPro" id="IPR017508">
    <property type="entry name" value="HipA_N1"/>
</dbReference>
<dbReference type="InterPro" id="IPR012893">
    <property type="entry name" value="HipA-like_C"/>
</dbReference>
<proteinExistence type="inferred from homology"/>
<evidence type="ECO:0000313" key="7">
    <source>
        <dbReference type="Proteomes" id="UP000614424"/>
    </source>
</evidence>
<accession>A0A8J6NFJ4</accession>
<comment type="similarity">
    <text evidence="1">Belongs to the HipA Ser/Thr kinase family.</text>
</comment>
<protein>
    <submittedName>
        <fullName evidence="6">Type II toxin-antitoxin system HipA family toxin</fullName>
    </submittedName>
</protein>
<evidence type="ECO:0000256" key="2">
    <source>
        <dbReference type="ARBA" id="ARBA00022679"/>
    </source>
</evidence>
<dbReference type="AlphaFoldDB" id="A0A8J6NFJ4"/>
<dbReference type="GO" id="GO:0005829">
    <property type="term" value="C:cytosol"/>
    <property type="evidence" value="ECO:0007669"/>
    <property type="project" value="TreeGrafter"/>
</dbReference>
<organism evidence="6 7">
    <name type="scientific">Candidatus Desulfobia pelagia</name>
    <dbReference type="NCBI Taxonomy" id="2841692"/>
    <lineage>
        <taxon>Bacteria</taxon>
        <taxon>Pseudomonadati</taxon>
        <taxon>Thermodesulfobacteriota</taxon>
        <taxon>Desulfobulbia</taxon>
        <taxon>Desulfobulbales</taxon>
        <taxon>Desulfobulbaceae</taxon>
        <taxon>Candidatus Desulfobia</taxon>
    </lineage>
</organism>
<feature type="domain" description="HipA-like C-terminal" evidence="4">
    <location>
        <begin position="140"/>
        <end position="379"/>
    </location>
</feature>
<dbReference type="EMBL" id="JACNJZ010000199">
    <property type="protein sequence ID" value="MBC8318926.1"/>
    <property type="molecule type" value="Genomic_DNA"/>
</dbReference>
<dbReference type="Pfam" id="PF13657">
    <property type="entry name" value="Couple_hipA"/>
    <property type="match status" value="1"/>
</dbReference>
<feature type="domain" description="HipA N-terminal subdomain 1" evidence="5">
    <location>
        <begin position="7"/>
        <end position="111"/>
    </location>
</feature>
<dbReference type="GO" id="GO:0004674">
    <property type="term" value="F:protein serine/threonine kinase activity"/>
    <property type="evidence" value="ECO:0007669"/>
    <property type="project" value="TreeGrafter"/>
</dbReference>
<dbReference type="Gene3D" id="1.10.1070.20">
    <property type="match status" value="1"/>
</dbReference>
<keyword evidence="2" id="KW-0808">Transferase</keyword>
<sequence length="412" mass="46251">MSNPQVLEVALYGKRIGTLTLLPGDQTLFVFDQEYVDDLQRPTLSLSFKDVMGGLITDIRRTRTRLPPFFSNLLPEGALRDYLATKTGINPSREFLLLWMLGKDLPGAITILAADGATPSFDRDEKKENEEPSQSGEYHFSLAGVQLKFSGMVNASGGETFPASGVGGSWIIKFPSTIFDRVPENEFVMMELARAIGITVPEVRLIPLEAIQGVPQNRRQQGGNQALAVKRFDRTDSGDKVHIEDFAQIFGVYPENKYERASYRNLAEVIWLETGESGLTEFIRRLVFNSLIGNGDMHLKNWSLIYPDRRAAQVSPGYDFVSTIAYLPDEKLALTLAHSKQITALSLNELTWFAAKARLPEKQVLDTAKETVRRFLEVWYRSETAEQIEESVRAPIQQLLERIPLVKEVAHG</sequence>
<dbReference type="Proteomes" id="UP000614424">
    <property type="component" value="Unassembled WGS sequence"/>
</dbReference>